<proteinExistence type="predicted"/>
<comment type="caution">
    <text evidence="1">The sequence shown here is derived from an EMBL/GenBank/DDBJ whole genome shotgun (WGS) entry which is preliminary data.</text>
</comment>
<evidence type="ECO:0000313" key="1">
    <source>
        <dbReference type="EMBL" id="GAL33194.1"/>
    </source>
</evidence>
<reference evidence="1 2" key="2">
    <citation type="submission" date="2014-09" db="EMBL/GenBank/DDBJ databases">
        <authorList>
            <consortium name="NBRP consortium"/>
            <person name="Sawabe T."/>
            <person name="Meirelles P."/>
            <person name="Nakanishi M."/>
            <person name="Sayaka M."/>
            <person name="Hattori M."/>
            <person name="Ohkuma M."/>
        </authorList>
    </citation>
    <scope>NUCLEOTIDE SEQUENCE [LARGE SCALE GENOMIC DNA]</scope>
    <source>
        <strain evidence="1 2">JCM 19240</strain>
    </source>
</reference>
<organism evidence="1 2">
    <name type="scientific">Vibrio maritimus</name>
    <dbReference type="NCBI Taxonomy" id="990268"/>
    <lineage>
        <taxon>Bacteria</taxon>
        <taxon>Pseudomonadati</taxon>
        <taxon>Pseudomonadota</taxon>
        <taxon>Gammaproteobacteria</taxon>
        <taxon>Vibrionales</taxon>
        <taxon>Vibrionaceae</taxon>
        <taxon>Vibrio</taxon>
    </lineage>
</organism>
<keyword evidence="2" id="KW-1185">Reference proteome</keyword>
<dbReference type="AlphaFoldDB" id="A0A090T382"/>
<dbReference type="EMBL" id="BBMT01000002">
    <property type="protein sequence ID" value="GAL33194.1"/>
    <property type="molecule type" value="Genomic_DNA"/>
</dbReference>
<dbReference type="Proteomes" id="UP000029224">
    <property type="component" value="Unassembled WGS sequence"/>
</dbReference>
<name>A0A090T382_9VIBR</name>
<protein>
    <submittedName>
        <fullName evidence="1">Uncharacterized protein</fullName>
    </submittedName>
</protein>
<sequence>MRFNTHAKPKITAITKTSEPSVAAKSKGEPPLAETSAAALAIPEVINSAAPIVDNQYRFSVISLIPFTNFV</sequence>
<reference evidence="1 2" key="1">
    <citation type="submission" date="2014-09" db="EMBL/GenBank/DDBJ databases">
        <title>Vibrio maritimus JCM 19240. (C210) whole genome shotgun sequence.</title>
        <authorList>
            <person name="Sawabe T."/>
            <person name="Meirelles P."/>
            <person name="Nakanishi M."/>
            <person name="Sayaka M."/>
            <person name="Hattori M."/>
            <person name="Ohkuma M."/>
        </authorList>
    </citation>
    <scope>NUCLEOTIDE SEQUENCE [LARGE SCALE GENOMIC DNA]</scope>
    <source>
        <strain evidence="1 2">JCM 19240</strain>
    </source>
</reference>
<evidence type="ECO:0000313" key="2">
    <source>
        <dbReference type="Proteomes" id="UP000029224"/>
    </source>
</evidence>
<accession>A0A090T382</accession>
<gene>
    <name evidence="1" type="ORF">JCM19240_6626</name>
</gene>